<dbReference type="Proteomes" id="UP000199392">
    <property type="component" value="Unassembled WGS sequence"/>
</dbReference>
<dbReference type="SUPFAM" id="SSF53850">
    <property type="entry name" value="Periplasmic binding protein-like II"/>
    <property type="match status" value="1"/>
</dbReference>
<protein>
    <submittedName>
        <fullName evidence="6">DNA-binding transcriptional regulator, LysR family</fullName>
    </submittedName>
</protein>
<dbReference type="SUPFAM" id="SSF46785">
    <property type="entry name" value="Winged helix' DNA-binding domain"/>
    <property type="match status" value="1"/>
</dbReference>
<keyword evidence="4" id="KW-0804">Transcription</keyword>
<dbReference type="PRINTS" id="PR00039">
    <property type="entry name" value="HTHLYSR"/>
</dbReference>
<accession>A0A1I6WGJ5</accession>
<evidence type="ECO:0000313" key="6">
    <source>
        <dbReference type="EMBL" id="SFT24871.1"/>
    </source>
</evidence>
<proteinExistence type="inferred from homology"/>
<dbReference type="Pfam" id="PF00126">
    <property type="entry name" value="HTH_1"/>
    <property type="match status" value="1"/>
</dbReference>
<sequence>MSSLYRGLEALRAFVETGSVSNAALRLRRTQPQISRTLAQLEEEIGFTLFLRNTRPPTLTREGRRFYEEAEGVVQGMDKLRYLAKQMREKETKHLRILTTPFITNAVVTDAVADLTFSGQLDSAQIESRLHLGIESWMSTEIFDLGVIVAAPAHPSFETRTFLTVEPMAIVPKDNPLAQKAEISFDDFADQSIIQLHSRSMLRQHLARLSAERGVELSSPFQAANGLIACQLVDRGLGCCLADPFVSTASGLANIAIRRFTPALKLEYSFMYPLWQSRSQLVEIMSEKIETLACQKWQELTQNADR</sequence>
<keyword evidence="2" id="KW-0805">Transcription regulation</keyword>
<dbReference type="PANTHER" id="PTHR30427:SF1">
    <property type="entry name" value="TRANSCRIPTIONAL ACTIVATOR PROTEIN LYSR"/>
    <property type="match status" value="1"/>
</dbReference>
<evidence type="ECO:0000259" key="5">
    <source>
        <dbReference type="PROSITE" id="PS50931"/>
    </source>
</evidence>
<dbReference type="EMBL" id="FOZW01000020">
    <property type="protein sequence ID" value="SFT24871.1"/>
    <property type="molecule type" value="Genomic_DNA"/>
</dbReference>
<evidence type="ECO:0000313" key="7">
    <source>
        <dbReference type="Proteomes" id="UP000199392"/>
    </source>
</evidence>
<gene>
    <name evidence="6" type="ORF">SAMN04488050_12028</name>
</gene>
<dbReference type="InterPro" id="IPR005119">
    <property type="entry name" value="LysR_subst-bd"/>
</dbReference>
<dbReference type="Pfam" id="PF03466">
    <property type="entry name" value="LysR_substrate"/>
    <property type="match status" value="1"/>
</dbReference>
<evidence type="ECO:0000256" key="1">
    <source>
        <dbReference type="ARBA" id="ARBA00009437"/>
    </source>
</evidence>
<dbReference type="RefSeq" id="WP_176806949.1">
    <property type="nucleotide sequence ID" value="NZ_FNCL01000023.1"/>
</dbReference>
<evidence type="ECO:0000256" key="4">
    <source>
        <dbReference type="ARBA" id="ARBA00023163"/>
    </source>
</evidence>
<dbReference type="Gene3D" id="3.40.190.290">
    <property type="match status" value="1"/>
</dbReference>
<organism evidence="6 7">
    <name type="scientific">Alloyangia pacifica</name>
    <dbReference type="NCBI Taxonomy" id="311180"/>
    <lineage>
        <taxon>Bacteria</taxon>
        <taxon>Pseudomonadati</taxon>
        <taxon>Pseudomonadota</taxon>
        <taxon>Alphaproteobacteria</taxon>
        <taxon>Rhodobacterales</taxon>
        <taxon>Roseobacteraceae</taxon>
        <taxon>Alloyangia</taxon>
    </lineage>
</organism>
<evidence type="ECO:0000256" key="3">
    <source>
        <dbReference type="ARBA" id="ARBA00023125"/>
    </source>
</evidence>
<reference evidence="7" key="1">
    <citation type="submission" date="2016-10" db="EMBL/GenBank/DDBJ databases">
        <authorList>
            <person name="Varghese N."/>
            <person name="Submissions S."/>
        </authorList>
    </citation>
    <scope>NUCLEOTIDE SEQUENCE [LARGE SCALE GENOMIC DNA]</scope>
    <source>
        <strain evidence="7">DSM 26894</strain>
    </source>
</reference>
<evidence type="ECO:0000256" key="2">
    <source>
        <dbReference type="ARBA" id="ARBA00023015"/>
    </source>
</evidence>
<dbReference type="Gene3D" id="1.10.10.10">
    <property type="entry name" value="Winged helix-like DNA-binding domain superfamily/Winged helix DNA-binding domain"/>
    <property type="match status" value="1"/>
</dbReference>
<dbReference type="PANTHER" id="PTHR30427">
    <property type="entry name" value="TRANSCRIPTIONAL ACTIVATOR PROTEIN LYSR"/>
    <property type="match status" value="1"/>
</dbReference>
<dbReference type="GO" id="GO:0003700">
    <property type="term" value="F:DNA-binding transcription factor activity"/>
    <property type="evidence" value="ECO:0007669"/>
    <property type="project" value="InterPro"/>
</dbReference>
<dbReference type="InterPro" id="IPR000847">
    <property type="entry name" value="LysR_HTH_N"/>
</dbReference>
<dbReference type="GO" id="GO:0010628">
    <property type="term" value="P:positive regulation of gene expression"/>
    <property type="evidence" value="ECO:0007669"/>
    <property type="project" value="TreeGrafter"/>
</dbReference>
<feature type="domain" description="HTH lysR-type" evidence="5">
    <location>
        <begin position="1"/>
        <end position="60"/>
    </location>
</feature>
<keyword evidence="3 6" id="KW-0238">DNA-binding</keyword>
<dbReference type="PROSITE" id="PS50931">
    <property type="entry name" value="HTH_LYSR"/>
    <property type="match status" value="1"/>
</dbReference>
<comment type="similarity">
    <text evidence="1">Belongs to the LysR transcriptional regulatory family.</text>
</comment>
<name>A0A1I6WGJ5_9RHOB</name>
<keyword evidence="7" id="KW-1185">Reference proteome</keyword>
<dbReference type="AlphaFoldDB" id="A0A1I6WGJ5"/>
<dbReference type="STRING" id="311180.SAMN04488050_12028"/>
<dbReference type="GO" id="GO:0043565">
    <property type="term" value="F:sequence-specific DNA binding"/>
    <property type="evidence" value="ECO:0007669"/>
    <property type="project" value="TreeGrafter"/>
</dbReference>
<dbReference type="InterPro" id="IPR036388">
    <property type="entry name" value="WH-like_DNA-bd_sf"/>
</dbReference>
<dbReference type="InterPro" id="IPR036390">
    <property type="entry name" value="WH_DNA-bd_sf"/>
</dbReference>